<dbReference type="Gene3D" id="3.40.50.10260">
    <property type="entry name" value="YjeF N-terminal domain"/>
    <property type="match status" value="1"/>
</dbReference>
<accession>A0ABU4GGV3</accession>
<comment type="similarity">
    <text evidence="4 19">In the C-terminal section; belongs to the NnrD/CARKD family.</text>
</comment>
<dbReference type="SUPFAM" id="SSF64153">
    <property type="entry name" value="YjeF N-terminal domain-like"/>
    <property type="match status" value="1"/>
</dbReference>
<feature type="binding site" evidence="18">
    <location>
        <position position="123"/>
    </location>
    <ligand>
        <name>K(+)</name>
        <dbReference type="ChEBI" id="CHEBI:29103"/>
    </ligand>
</feature>
<dbReference type="PROSITE" id="PS51385">
    <property type="entry name" value="YJEF_N"/>
    <property type="match status" value="1"/>
</dbReference>
<comment type="catalytic activity">
    <reaction evidence="2 18 19">
        <text>(6R)-NADPHX = (6S)-NADPHX</text>
        <dbReference type="Rhea" id="RHEA:32227"/>
        <dbReference type="ChEBI" id="CHEBI:64076"/>
        <dbReference type="ChEBI" id="CHEBI:64077"/>
        <dbReference type="EC" id="5.1.99.6"/>
    </reaction>
</comment>
<comment type="similarity">
    <text evidence="17">Belongs to the NnrD/CARKD family.</text>
</comment>
<comment type="subunit">
    <text evidence="17">Homotetramer.</text>
</comment>
<dbReference type="Gene3D" id="3.40.1190.20">
    <property type="match status" value="1"/>
</dbReference>
<feature type="domain" description="YjeF N-terminal" evidence="22">
    <location>
        <begin position="10"/>
        <end position="214"/>
    </location>
</feature>
<feature type="binding site" evidence="17">
    <location>
        <position position="380"/>
    </location>
    <ligand>
        <name>(6S)-NADPHX</name>
        <dbReference type="ChEBI" id="CHEBI:64076"/>
    </ligand>
</feature>
<evidence type="ECO:0000256" key="11">
    <source>
        <dbReference type="ARBA" id="ARBA00023235"/>
    </source>
</evidence>
<dbReference type="InterPro" id="IPR030677">
    <property type="entry name" value="Nnr"/>
</dbReference>
<feature type="binding site" evidence="17">
    <location>
        <begin position="417"/>
        <end position="421"/>
    </location>
    <ligand>
        <name>AMP</name>
        <dbReference type="ChEBI" id="CHEBI:456215"/>
    </ligand>
</feature>
<evidence type="ECO:0000256" key="7">
    <source>
        <dbReference type="ARBA" id="ARBA00022840"/>
    </source>
</evidence>
<dbReference type="InterPro" id="IPR029056">
    <property type="entry name" value="Ribokinase-like"/>
</dbReference>
<evidence type="ECO:0000256" key="3">
    <source>
        <dbReference type="ARBA" id="ARBA00006001"/>
    </source>
</evidence>
<keyword evidence="5 18" id="KW-0479">Metal-binding</keyword>
<evidence type="ECO:0000256" key="16">
    <source>
        <dbReference type="ARBA" id="ARBA00049209"/>
    </source>
</evidence>
<keyword evidence="12 17" id="KW-0456">Lyase</keyword>
<dbReference type="EC" id="5.1.99.6" evidence="19"/>
<comment type="caution">
    <text evidence="23">The sequence shown here is derived from an EMBL/GenBank/DDBJ whole genome shotgun (WGS) entry which is preliminary data.</text>
</comment>
<evidence type="ECO:0000256" key="12">
    <source>
        <dbReference type="ARBA" id="ARBA00023239"/>
    </source>
</evidence>
<dbReference type="CDD" id="cd01171">
    <property type="entry name" value="YXKO-related"/>
    <property type="match status" value="1"/>
</dbReference>
<dbReference type="InterPro" id="IPR004443">
    <property type="entry name" value="YjeF_N_dom"/>
</dbReference>
<organism evidence="23 24">
    <name type="scientific">Clostridium boliviensis</name>
    <dbReference type="NCBI Taxonomy" id="318465"/>
    <lineage>
        <taxon>Bacteria</taxon>
        <taxon>Bacillati</taxon>
        <taxon>Bacillota</taxon>
        <taxon>Clostridia</taxon>
        <taxon>Eubacteriales</taxon>
        <taxon>Clostridiaceae</taxon>
        <taxon>Clostridium</taxon>
    </lineage>
</organism>
<feature type="binding site" evidence="18">
    <location>
        <begin position="58"/>
        <end position="62"/>
    </location>
    <ligand>
        <name>(6S)-NADPHX</name>
        <dbReference type="ChEBI" id="CHEBI:64076"/>
    </ligand>
</feature>
<protein>
    <recommendedName>
        <fullName evidence="19">Bifunctional NAD(P)H-hydrate repair enzyme</fullName>
    </recommendedName>
    <alternativeName>
        <fullName evidence="19">Nicotinamide nucleotide repair protein</fullName>
    </alternativeName>
    <domain>
        <recommendedName>
            <fullName evidence="19">ADP-dependent (S)-NAD(P)H-hydrate dehydratase</fullName>
            <ecNumber evidence="19">4.2.1.136</ecNumber>
        </recommendedName>
        <alternativeName>
            <fullName evidence="19">ADP-dependent NAD(P)HX dehydratase</fullName>
        </alternativeName>
    </domain>
    <domain>
        <recommendedName>
            <fullName evidence="19">NAD(P)H-hydrate epimerase</fullName>
            <ecNumber evidence="19">5.1.99.6</ecNumber>
        </recommendedName>
    </domain>
</protein>
<dbReference type="EMBL" id="JAWONS010000099">
    <property type="protein sequence ID" value="MDW2796856.1"/>
    <property type="molecule type" value="Genomic_DNA"/>
</dbReference>
<dbReference type="Pfam" id="PF03853">
    <property type="entry name" value="YjeF_N"/>
    <property type="match status" value="1"/>
</dbReference>
<dbReference type="PROSITE" id="PS50206">
    <property type="entry name" value="RHODANESE_3"/>
    <property type="match status" value="1"/>
</dbReference>
<evidence type="ECO:0000256" key="8">
    <source>
        <dbReference type="ARBA" id="ARBA00022857"/>
    </source>
</evidence>
<dbReference type="Pfam" id="PF01256">
    <property type="entry name" value="Carb_kinase"/>
    <property type="match status" value="1"/>
</dbReference>
<evidence type="ECO:0000256" key="19">
    <source>
        <dbReference type="PIRNR" id="PIRNR017184"/>
    </source>
</evidence>
<keyword evidence="9 18" id="KW-0630">Potassium</keyword>
<evidence type="ECO:0000313" key="24">
    <source>
        <dbReference type="Proteomes" id="UP001276854"/>
    </source>
</evidence>
<evidence type="ECO:0000256" key="17">
    <source>
        <dbReference type="HAMAP-Rule" id="MF_01965"/>
    </source>
</evidence>
<evidence type="ECO:0000256" key="5">
    <source>
        <dbReference type="ARBA" id="ARBA00022723"/>
    </source>
</evidence>
<comment type="cofactor">
    <cofactor evidence="17">
        <name>Mg(2+)</name>
        <dbReference type="ChEBI" id="CHEBI:18420"/>
    </cofactor>
</comment>
<name>A0ABU4GGV3_9CLOT</name>
<dbReference type="PANTHER" id="PTHR12592">
    <property type="entry name" value="ATP-DEPENDENT (S)-NAD(P)H-HYDRATE DEHYDRATASE FAMILY MEMBER"/>
    <property type="match status" value="1"/>
</dbReference>
<evidence type="ECO:0000259" key="22">
    <source>
        <dbReference type="PROSITE" id="PS51385"/>
    </source>
</evidence>
<dbReference type="PROSITE" id="PS51383">
    <property type="entry name" value="YJEF_C_3"/>
    <property type="match status" value="1"/>
</dbReference>
<comment type="catalytic activity">
    <reaction evidence="15 17 19">
        <text>(6S)-NADHX + ADP = AMP + phosphate + NADH + H(+)</text>
        <dbReference type="Rhea" id="RHEA:32223"/>
        <dbReference type="ChEBI" id="CHEBI:15378"/>
        <dbReference type="ChEBI" id="CHEBI:43474"/>
        <dbReference type="ChEBI" id="CHEBI:57945"/>
        <dbReference type="ChEBI" id="CHEBI:64074"/>
        <dbReference type="ChEBI" id="CHEBI:456215"/>
        <dbReference type="ChEBI" id="CHEBI:456216"/>
        <dbReference type="EC" id="4.2.1.136"/>
    </reaction>
</comment>
<comment type="similarity">
    <text evidence="18">Belongs to the NnrE/AIBP family.</text>
</comment>
<evidence type="ECO:0000256" key="4">
    <source>
        <dbReference type="ARBA" id="ARBA00009524"/>
    </source>
</evidence>
<keyword evidence="24" id="KW-1185">Reference proteome</keyword>
<gene>
    <name evidence="17" type="primary">nnrD</name>
    <name evidence="18" type="synonym">nnrE</name>
    <name evidence="23" type="ORF">RZO55_04590</name>
</gene>
<proteinExistence type="inferred from homology"/>
<evidence type="ECO:0000256" key="10">
    <source>
        <dbReference type="ARBA" id="ARBA00023027"/>
    </source>
</evidence>
<keyword evidence="10 17" id="KW-0520">NAD</keyword>
<evidence type="ECO:0000256" key="14">
    <source>
        <dbReference type="ARBA" id="ARBA00025153"/>
    </source>
</evidence>
<dbReference type="RefSeq" id="WP_318063119.1">
    <property type="nucleotide sequence ID" value="NZ_JAWONS010000099.1"/>
</dbReference>
<keyword evidence="11 18" id="KW-0413">Isomerase</keyword>
<keyword evidence="8 17" id="KW-0521">NADP</keyword>
<evidence type="ECO:0000256" key="18">
    <source>
        <dbReference type="HAMAP-Rule" id="MF_01966"/>
    </source>
</evidence>
<comment type="function">
    <text evidence="14 19">Bifunctional enzyme that catalyzes the epimerization of the S- and R-forms of NAD(P)HX and the dehydration of the S-form of NAD(P)HX at the expense of ADP, which is converted to AMP. This allows the repair of both epimers of NAD(P)HX, a damaged form of NAD(P)H that is a result of enzymatic or heat-dependent hydration.</text>
</comment>
<comment type="function">
    <text evidence="18">Catalyzes the epimerization of the S- and R-forms of NAD(P)HX, a damaged form of NAD(P)H that is a result of enzymatic or heat-dependent hydration. This is a prerequisite for the S-specific NAD(P)H-hydrate dehydratase to allow the repair of both epimers of NAD(P)HX.</text>
</comment>
<dbReference type="PIRSF" id="PIRSF017184">
    <property type="entry name" value="Nnr"/>
    <property type="match status" value="1"/>
</dbReference>
<comment type="cofactor">
    <cofactor evidence="18 19">
        <name>K(+)</name>
        <dbReference type="ChEBI" id="CHEBI:29103"/>
    </cofactor>
    <text evidence="18 19">Binds 1 potassium ion per subunit.</text>
</comment>
<evidence type="ECO:0000259" key="21">
    <source>
        <dbReference type="PROSITE" id="PS51383"/>
    </source>
</evidence>
<dbReference type="NCBIfam" id="TIGR00197">
    <property type="entry name" value="yjeF_nterm"/>
    <property type="match status" value="1"/>
</dbReference>
<dbReference type="NCBIfam" id="TIGR00196">
    <property type="entry name" value="yjeF_cterm"/>
    <property type="match status" value="1"/>
</dbReference>
<dbReference type="InterPro" id="IPR000631">
    <property type="entry name" value="CARKD"/>
</dbReference>
<feature type="binding site" evidence="18">
    <location>
        <position position="59"/>
    </location>
    <ligand>
        <name>K(+)</name>
        <dbReference type="ChEBI" id="CHEBI:29103"/>
    </ligand>
</feature>
<feature type="binding site" evidence="18">
    <location>
        <begin position="127"/>
        <end position="133"/>
    </location>
    <ligand>
        <name>(6S)-NADPHX</name>
        <dbReference type="ChEBI" id="CHEBI:64076"/>
    </ligand>
</feature>
<keyword evidence="13" id="KW-0511">Multifunctional enzyme</keyword>
<dbReference type="HAMAP" id="MF_01965">
    <property type="entry name" value="NADHX_dehydratase"/>
    <property type="match status" value="1"/>
</dbReference>
<evidence type="ECO:0000256" key="9">
    <source>
        <dbReference type="ARBA" id="ARBA00022958"/>
    </source>
</evidence>
<dbReference type="PANTHER" id="PTHR12592:SF0">
    <property type="entry name" value="ATP-DEPENDENT (S)-NAD(P)H-HYDRATE DEHYDRATASE"/>
    <property type="match status" value="1"/>
</dbReference>
<comment type="similarity">
    <text evidence="3 19">In the N-terminal section; belongs to the NnrE/AIBP family.</text>
</comment>
<dbReference type="InterPro" id="IPR036652">
    <property type="entry name" value="YjeF_N_dom_sf"/>
</dbReference>
<evidence type="ECO:0000256" key="1">
    <source>
        <dbReference type="ARBA" id="ARBA00000013"/>
    </source>
</evidence>
<dbReference type="PROSITE" id="PS01049">
    <property type="entry name" value="YJEF_C_1"/>
    <property type="match status" value="1"/>
</dbReference>
<dbReference type="PROSITE" id="PS01050">
    <property type="entry name" value="YJEF_C_2"/>
    <property type="match status" value="1"/>
</dbReference>
<comment type="function">
    <text evidence="17">Catalyzes the dehydration of the S-form of NAD(P)HX at the expense of ADP, which is converted to AMP. Together with NAD(P)HX epimerase, which catalyzes the epimerization of the S- and R-forms, the enzyme allows the repair of both epimers of NAD(P)HX, a damaged form of NAD(P)H that is a result of enzymatic or heat-dependent hydration.</text>
</comment>
<comment type="catalytic activity">
    <reaction evidence="16 17 19">
        <text>(6S)-NADPHX + ADP = AMP + phosphate + NADPH + H(+)</text>
        <dbReference type="Rhea" id="RHEA:32235"/>
        <dbReference type="ChEBI" id="CHEBI:15378"/>
        <dbReference type="ChEBI" id="CHEBI:43474"/>
        <dbReference type="ChEBI" id="CHEBI:57783"/>
        <dbReference type="ChEBI" id="CHEBI:64076"/>
        <dbReference type="ChEBI" id="CHEBI:456215"/>
        <dbReference type="ChEBI" id="CHEBI:456216"/>
        <dbReference type="EC" id="4.2.1.136"/>
    </reaction>
</comment>
<comment type="catalytic activity">
    <reaction evidence="1 18 19">
        <text>(6R)-NADHX = (6S)-NADHX</text>
        <dbReference type="Rhea" id="RHEA:32215"/>
        <dbReference type="ChEBI" id="CHEBI:64074"/>
        <dbReference type="ChEBI" id="CHEBI:64075"/>
        <dbReference type="EC" id="5.1.99.6"/>
    </reaction>
</comment>
<evidence type="ECO:0000256" key="2">
    <source>
        <dbReference type="ARBA" id="ARBA00000909"/>
    </source>
</evidence>
<feature type="binding site" evidence="17">
    <location>
        <position position="258"/>
    </location>
    <ligand>
        <name>(6S)-NADPHX</name>
        <dbReference type="ChEBI" id="CHEBI:64076"/>
    </ligand>
</feature>
<dbReference type="Proteomes" id="UP001276854">
    <property type="component" value="Unassembled WGS sequence"/>
</dbReference>
<evidence type="ECO:0000256" key="15">
    <source>
        <dbReference type="ARBA" id="ARBA00048238"/>
    </source>
</evidence>
<dbReference type="SUPFAM" id="SSF53613">
    <property type="entry name" value="Ribokinase-like"/>
    <property type="match status" value="1"/>
</dbReference>
<comment type="caution">
    <text evidence="18">Lacks conserved residue(s) required for the propagation of feature annotation.</text>
</comment>
<feature type="binding site" evidence="17">
    <location>
        <position position="446"/>
    </location>
    <ligand>
        <name>AMP</name>
        <dbReference type="ChEBI" id="CHEBI:456215"/>
    </ligand>
</feature>
<feature type="binding site" evidence="17">
    <location>
        <position position="329"/>
    </location>
    <ligand>
        <name>(6S)-NADPHX</name>
        <dbReference type="ChEBI" id="CHEBI:64076"/>
    </ligand>
</feature>
<feature type="binding site" evidence="17">
    <location>
        <position position="447"/>
    </location>
    <ligand>
        <name>(6S)-NADPHX</name>
        <dbReference type="ChEBI" id="CHEBI:64076"/>
    </ligand>
</feature>
<keyword evidence="7 17" id="KW-0067">ATP-binding</keyword>
<dbReference type="EC" id="4.2.1.136" evidence="19"/>
<evidence type="ECO:0000259" key="20">
    <source>
        <dbReference type="PROSITE" id="PS50206"/>
    </source>
</evidence>
<feature type="binding site" evidence="18">
    <location>
        <position position="157"/>
    </location>
    <ligand>
        <name>(6S)-NADPHX</name>
        <dbReference type="ChEBI" id="CHEBI:64076"/>
    </ligand>
</feature>
<evidence type="ECO:0000256" key="6">
    <source>
        <dbReference type="ARBA" id="ARBA00022741"/>
    </source>
</evidence>
<reference evidence="23 24" key="1">
    <citation type="submission" date="2023-10" db="EMBL/GenBank/DDBJ databases">
        <title>A novel Glycoside Hydrolase 43-Like Enzyme from Clostrdium boliviensis is an Endo-xylanase, and a Candidate for Xylooligosaccharides Production from Different Xylan Substrates.</title>
        <authorList>
            <person name="Alvarez M.T."/>
            <person name="Rocabado-Villegas L.R."/>
            <person name="Salas-Veizaga D.M."/>
            <person name="Linares-Pasten J.A."/>
            <person name="Gudmundsdottir E.E."/>
            <person name="Hreggvidsson G.O."/>
            <person name="Adlercreutz P."/>
            <person name="Nordberg Karlsson E."/>
        </authorList>
    </citation>
    <scope>NUCLEOTIDE SEQUENCE [LARGE SCALE GENOMIC DNA]</scope>
    <source>
        <strain evidence="23 24">E-1</strain>
    </source>
</reference>
<dbReference type="HAMAP" id="MF_01966">
    <property type="entry name" value="NADHX_epimerase"/>
    <property type="match status" value="1"/>
</dbReference>
<feature type="binding site" evidence="18">
    <location>
        <position position="160"/>
    </location>
    <ligand>
        <name>K(+)</name>
        <dbReference type="ChEBI" id="CHEBI:29103"/>
    </ligand>
</feature>
<feature type="domain" description="YjeF C-terminal" evidence="21">
    <location>
        <begin position="223"/>
        <end position="506"/>
    </location>
</feature>
<feature type="domain" description="Rhodanese" evidence="20">
    <location>
        <begin position="35"/>
        <end position="97"/>
    </location>
</feature>
<evidence type="ECO:0000313" key="23">
    <source>
        <dbReference type="EMBL" id="MDW2796856.1"/>
    </source>
</evidence>
<evidence type="ECO:0000256" key="13">
    <source>
        <dbReference type="ARBA" id="ARBA00023268"/>
    </source>
</evidence>
<keyword evidence="6 17" id="KW-0547">Nucleotide-binding</keyword>
<dbReference type="InterPro" id="IPR001763">
    <property type="entry name" value="Rhodanese-like_dom"/>
</dbReference>
<dbReference type="InterPro" id="IPR017953">
    <property type="entry name" value="Carbohydrate_kinase_pred_CS"/>
</dbReference>
<sequence length="509" mass="55256">MRYLVTGEQMKRVDRYTIEQIGIPSMVLMERAALAVFREAEKYVSQTDPIWVLCGSGNNGADGIAAARMLHISGYRVLVILAGSKEKGSREYLTQLSIADKTGVSMVEGIKDLTSVRCSLLIDALFGVGLDREIAGSHLEVMKTVISHKPEFTIAVDLPSGIHSDSGQIMGISIPSDVTVTFGYEKLGTMLYPGKEYSGRVLVADIGFPPESIDHVKSGYFTCHQEDTALIPRRPAYSNKGSFGKVLLVAGSKNMSGAAFLSALAAYRTGAGLVRIFTVEENREILQTGLAEAVIAVYHRDDARKNTERFQQLLLEQCQWASVIVLGPGLGQEDYVRNLVESVMVNAYVPVIVDADGLNTIASYPGLTSYYTENIIITPHLGEMARLTGSNVKLMKEHLIQTAREYADRYGITCILKDAVTIAALNDQRTYVNSSGNSSMAKAGAGDVLTGILAGLLAMGMEVPDAAALGVWLHGLAGDMRKKKYGEYSLLARELADEIGIILQEQTRK</sequence>